<evidence type="ECO:0000256" key="4">
    <source>
        <dbReference type="SAM" id="MobiDB-lite"/>
    </source>
</evidence>
<dbReference type="AlphaFoldDB" id="A0A8K0JEX4"/>
<evidence type="ECO:0000256" key="3">
    <source>
        <dbReference type="ARBA" id="ARBA00023180"/>
    </source>
</evidence>
<evidence type="ECO:0000259" key="5">
    <source>
        <dbReference type="Pfam" id="PF04577"/>
    </source>
</evidence>
<feature type="domain" description="Glycosyltransferase 61 catalytic" evidence="5">
    <location>
        <begin position="526"/>
        <end position="647"/>
    </location>
</feature>
<reference evidence="6" key="1">
    <citation type="submission" date="2020-04" db="EMBL/GenBank/DDBJ databases">
        <title>Analysis of mating type loci in Filobasidium floriforme.</title>
        <authorList>
            <person name="Nowrousian M."/>
        </authorList>
    </citation>
    <scope>NUCLEOTIDE SEQUENCE</scope>
    <source>
        <strain evidence="6">CBS 6242</strain>
    </source>
</reference>
<evidence type="ECO:0000313" key="6">
    <source>
        <dbReference type="EMBL" id="KAG7527790.1"/>
    </source>
</evidence>
<comment type="caution">
    <text evidence="6">The sequence shown here is derived from an EMBL/GenBank/DDBJ whole genome shotgun (WGS) entry which is preliminary data.</text>
</comment>
<proteinExistence type="predicted"/>
<sequence>MRRLNILLVSLGIFTTTTCLLGLWSFHRVSHDLSVDYASDAREDYLVEYYDDDYDTQSEGDQDQGQGDMGRRWTKVLGGTEGFYVFENVWIRDRVVYMIPNPTSLLSTPLPRLEYTITSRNPDLQNHTTIAETAHRTLHYKAKQDDRGNTYPEYPEIPRLVVLSREEAGEIGVPGFSIKINIGGKIGGNVGEGSDLAVEGVDAGVGAEDETETKTEADNGDRVELEPENAAEIEMGKELNILQEEKEDDDVLSRSRSRDTKLKLRARGWKDSKRRRRWWWDSTWVDGWTGESTASSSSSSSSSGGEIESVRETVEDNGGMQWEEEGVTVLPGTTLYFADDPQITGWGSLMHHYYHFAAELMFGAWRAYAKVELEQRAAVSSVSYDNGLVEKRYLNVLNHTHPEGTGPATKYVFSEAERRLFEENRMDMPRTVVFPFNNDWEGKELQEVMLEGMFGDANLIRRDAWTRLSRKRQWTRLERVVIVDRHAAHRNPAGGPEAWGKMALDVLSLKMSEAYPYNPWLFPQESLSRHLRSDPVPLRRPKTARGHHAALSGEVVKVTYVDRQGDRKRKLDEESDVGLRRVLKEVSESEIVAENGRTARVEVDMVRFEGLSAKEQMQVAHESDIFIGIHGNGLTHMLWTRPGATVIEFWPLHSFIRDYEIVTEAMDHDYVPVWKDRVIPKSEWLGKARDQQGEKLQNGTLVEVDERFIRKLLNERIRRMV</sequence>
<keyword evidence="7" id="KW-1185">Reference proteome</keyword>
<keyword evidence="3" id="KW-0325">Glycoprotein</keyword>
<feature type="region of interest" description="Disordered" evidence="4">
    <location>
        <begin position="290"/>
        <end position="310"/>
    </location>
</feature>
<dbReference type="PANTHER" id="PTHR20961">
    <property type="entry name" value="GLYCOSYLTRANSFERASE"/>
    <property type="match status" value="1"/>
</dbReference>
<protein>
    <recommendedName>
        <fullName evidence="5">Glycosyltransferase 61 catalytic domain-containing protein</fullName>
    </recommendedName>
</protein>
<name>A0A8K0JEX4_9TREE</name>
<gene>
    <name evidence="6" type="ORF">FFLO_06597</name>
</gene>
<keyword evidence="2" id="KW-0808">Transferase</keyword>
<dbReference type="InterPro" id="IPR007657">
    <property type="entry name" value="Glycosyltransferase_61"/>
</dbReference>
<dbReference type="Pfam" id="PF04577">
    <property type="entry name" value="Glyco_transf_61"/>
    <property type="match status" value="1"/>
</dbReference>
<evidence type="ECO:0000256" key="1">
    <source>
        <dbReference type="ARBA" id="ARBA00022676"/>
    </source>
</evidence>
<dbReference type="EMBL" id="JABELV010000229">
    <property type="protein sequence ID" value="KAG7527790.1"/>
    <property type="molecule type" value="Genomic_DNA"/>
</dbReference>
<dbReference type="Proteomes" id="UP000812966">
    <property type="component" value="Unassembled WGS sequence"/>
</dbReference>
<dbReference type="GO" id="GO:0016757">
    <property type="term" value="F:glycosyltransferase activity"/>
    <property type="evidence" value="ECO:0007669"/>
    <property type="project" value="UniProtKB-KW"/>
</dbReference>
<accession>A0A8K0JEX4</accession>
<evidence type="ECO:0000256" key="2">
    <source>
        <dbReference type="ARBA" id="ARBA00022679"/>
    </source>
</evidence>
<organism evidence="6 7">
    <name type="scientific">Filobasidium floriforme</name>
    <dbReference type="NCBI Taxonomy" id="5210"/>
    <lineage>
        <taxon>Eukaryota</taxon>
        <taxon>Fungi</taxon>
        <taxon>Dikarya</taxon>
        <taxon>Basidiomycota</taxon>
        <taxon>Agaricomycotina</taxon>
        <taxon>Tremellomycetes</taxon>
        <taxon>Filobasidiales</taxon>
        <taxon>Filobasidiaceae</taxon>
        <taxon>Filobasidium</taxon>
    </lineage>
</organism>
<evidence type="ECO:0000313" key="7">
    <source>
        <dbReference type="Proteomes" id="UP000812966"/>
    </source>
</evidence>
<dbReference type="InterPro" id="IPR049625">
    <property type="entry name" value="Glyco_transf_61_cat"/>
</dbReference>
<feature type="compositionally biased region" description="Low complexity" evidence="4">
    <location>
        <begin position="290"/>
        <end position="307"/>
    </location>
</feature>
<keyword evidence="1" id="KW-0328">Glycosyltransferase</keyword>